<keyword evidence="11" id="KW-1185">Reference proteome</keyword>
<evidence type="ECO:0000256" key="4">
    <source>
        <dbReference type="ARBA" id="ARBA00022801"/>
    </source>
</evidence>
<dbReference type="Gene3D" id="3.40.350.10">
    <property type="entry name" value="Creatinase/prolidase N-terminal domain"/>
    <property type="match status" value="1"/>
</dbReference>
<feature type="domain" description="Creatinase N-terminal" evidence="7">
    <location>
        <begin position="6"/>
        <end position="139"/>
    </location>
</feature>
<evidence type="ECO:0000256" key="2">
    <source>
        <dbReference type="ARBA" id="ARBA00008766"/>
    </source>
</evidence>
<dbReference type="Pfam" id="PF00557">
    <property type="entry name" value="Peptidase_M24"/>
    <property type="match status" value="1"/>
</dbReference>
<dbReference type="Proteomes" id="UP000077881">
    <property type="component" value="Unassembled WGS sequence"/>
</dbReference>
<evidence type="ECO:0000256" key="3">
    <source>
        <dbReference type="ARBA" id="ARBA00022723"/>
    </source>
</evidence>
<gene>
    <name evidence="9" type="ORF">ABB05_16735</name>
    <name evidence="8" type="ORF">ACA29_17765</name>
</gene>
<comment type="cofactor">
    <cofactor evidence="1">
        <name>Mn(2+)</name>
        <dbReference type="ChEBI" id="CHEBI:29035"/>
    </cofactor>
</comment>
<keyword evidence="4" id="KW-0378">Hydrolase</keyword>
<dbReference type="InterPro" id="IPR000587">
    <property type="entry name" value="Creatinase_N"/>
</dbReference>
<dbReference type="PRINTS" id="PR00599">
    <property type="entry name" value="MAPEPTIDASE"/>
</dbReference>
<dbReference type="EMBL" id="LGPB01000123">
    <property type="protein sequence ID" value="KRG11524.1"/>
    <property type="molecule type" value="Genomic_DNA"/>
</dbReference>
<dbReference type="InterPro" id="IPR001714">
    <property type="entry name" value="Pept_M24_MAP"/>
</dbReference>
<dbReference type="InterPro" id="IPR050659">
    <property type="entry name" value="Peptidase_M24B"/>
</dbReference>
<dbReference type="SUPFAM" id="SSF53092">
    <property type="entry name" value="Creatinase/prolidase N-terminal domain"/>
    <property type="match status" value="1"/>
</dbReference>
<evidence type="ECO:0000256" key="1">
    <source>
        <dbReference type="ARBA" id="ARBA00001936"/>
    </source>
</evidence>
<dbReference type="FunFam" id="3.90.230.10:FF:000014">
    <property type="entry name" value="Aminopeptidase P family protein"/>
    <property type="match status" value="1"/>
</dbReference>
<evidence type="ECO:0000313" key="8">
    <source>
        <dbReference type="EMBL" id="KRG11524.1"/>
    </source>
</evidence>
<accession>A0A0Q9Y3N4</accession>
<evidence type="ECO:0000259" key="6">
    <source>
        <dbReference type="Pfam" id="PF00557"/>
    </source>
</evidence>
<keyword evidence="5" id="KW-0464">Manganese</keyword>
<dbReference type="Pfam" id="PF01321">
    <property type="entry name" value="Creatinase_N"/>
    <property type="match status" value="1"/>
</dbReference>
<sequence>MKSLNRLKKLSAWLSKENIEAAFITSPDNIFYLTGFRSEPHERLLGLVVFQEEEPFIICPAMEKADARAAGWEHEIIGYQDTDQPWDFIEQAVKARISNIRQWAVEKNHMNVSRYEELQSRFSSISLQDVEPVLNELRMLKTAQELEYIQKACELADFAVEVGVSEIAEGKTELDIIAAIEYEVKKKGVSGMSFDTMVLTGINAASPHGTPGMTKIKKGDFVLFDLGVIYEGYCSDITRTVAFGEVSVDQEKIYQTVLQAQEAAVNAVKPGILAKQLDKIARDQITNAGYGEYFPHRLGHGLGISVHEYPSITATNPLRMTEGMVFTIEPGIYVPSIAGVRIEDDLLVTKEGVETLTKYPKSLQII</sequence>
<organism evidence="8 10">
    <name type="scientific">Lederbergia galactosidilytica</name>
    <dbReference type="NCBI Taxonomy" id="217031"/>
    <lineage>
        <taxon>Bacteria</taxon>
        <taxon>Bacillati</taxon>
        <taxon>Bacillota</taxon>
        <taxon>Bacilli</taxon>
        <taxon>Bacillales</taxon>
        <taxon>Bacillaceae</taxon>
        <taxon>Lederbergia</taxon>
    </lineage>
</organism>
<dbReference type="GO" id="GO:0046872">
    <property type="term" value="F:metal ion binding"/>
    <property type="evidence" value="ECO:0007669"/>
    <property type="project" value="UniProtKB-KW"/>
</dbReference>
<reference evidence="8 10" key="2">
    <citation type="submission" date="2015-06" db="EMBL/GenBank/DDBJ databases">
        <title>Genome sequencing project of Bacillus galactosidilyticus PL133.</title>
        <authorList>
            <person name="Gaiero J."/>
            <person name="Nicol R."/>
            <person name="Habash M."/>
        </authorList>
    </citation>
    <scope>NUCLEOTIDE SEQUENCE [LARGE SCALE GENOMIC DNA]</scope>
    <source>
        <strain evidence="8 10">PL133</strain>
    </source>
</reference>
<dbReference type="RefSeq" id="WP_057985216.1">
    <property type="nucleotide sequence ID" value="NZ_JAGGKH010000009.1"/>
</dbReference>
<dbReference type="OrthoDB" id="9806388at2"/>
<dbReference type="PATRIC" id="fig|217031.4.peg.6021"/>
<evidence type="ECO:0000313" key="11">
    <source>
        <dbReference type="Proteomes" id="UP000077881"/>
    </source>
</evidence>
<keyword evidence="3" id="KW-0479">Metal-binding</keyword>
<dbReference type="CDD" id="cd01092">
    <property type="entry name" value="APP-like"/>
    <property type="match status" value="1"/>
</dbReference>
<dbReference type="GO" id="GO:0004177">
    <property type="term" value="F:aminopeptidase activity"/>
    <property type="evidence" value="ECO:0007669"/>
    <property type="project" value="UniProtKB-ARBA"/>
</dbReference>
<comment type="similarity">
    <text evidence="2">Belongs to the peptidase M24B family.</text>
</comment>
<evidence type="ECO:0000259" key="7">
    <source>
        <dbReference type="Pfam" id="PF01321"/>
    </source>
</evidence>
<comment type="caution">
    <text evidence="8">The sequence shown here is derived from an EMBL/GenBank/DDBJ whole genome shotgun (WGS) entry which is preliminary data.</text>
</comment>
<dbReference type="STRING" id="217031.ABB05_16735"/>
<dbReference type="Proteomes" id="UP000053881">
    <property type="component" value="Unassembled WGS sequence"/>
</dbReference>
<evidence type="ECO:0000256" key="5">
    <source>
        <dbReference type="ARBA" id="ARBA00023211"/>
    </source>
</evidence>
<evidence type="ECO:0000313" key="9">
    <source>
        <dbReference type="EMBL" id="OAK68201.1"/>
    </source>
</evidence>
<feature type="domain" description="Peptidase M24" evidence="6">
    <location>
        <begin position="147"/>
        <end position="350"/>
    </location>
</feature>
<dbReference type="Gene3D" id="3.90.230.10">
    <property type="entry name" value="Creatinase/methionine aminopeptidase superfamily"/>
    <property type="match status" value="1"/>
</dbReference>
<dbReference type="AlphaFoldDB" id="A0A0Q9Y3N4"/>
<name>A0A0Q9Y3N4_9BACI</name>
<evidence type="ECO:0000313" key="10">
    <source>
        <dbReference type="Proteomes" id="UP000053881"/>
    </source>
</evidence>
<dbReference type="InterPro" id="IPR036005">
    <property type="entry name" value="Creatinase/aminopeptidase-like"/>
</dbReference>
<dbReference type="InterPro" id="IPR001131">
    <property type="entry name" value="Peptidase_M24B_aminopep-P_CS"/>
</dbReference>
<dbReference type="PANTHER" id="PTHR46112:SF10">
    <property type="entry name" value="DIPEPTIDASE YKVY-RELATED"/>
    <property type="match status" value="1"/>
</dbReference>
<reference evidence="9 11" key="1">
    <citation type="submission" date="2015-05" db="EMBL/GenBank/DDBJ databases">
        <title>Comparison of genome.</title>
        <authorList>
            <person name="Zheng Z."/>
            <person name="Sun M."/>
        </authorList>
    </citation>
    <scope>NUCLEOTIDE SEQUENCE [LARGE SCALE GENOMIC DNA]</scope>
    <source>
        <strain evidence="9 11">G25-74</strain>
    </source>
</reference>
<protein>
    <submittedName>
        <fullName evidence="8">Metallopeptidase</fullName>
    </submittedName>
</protein>
<dbReference type="SUPFAM" id="SSF55920">
    <property type="entry name" value="Creatinase/aminopeptidase"/>
    <property type="match status" value="1"/>
</dbReference>
<dbReference type="InterPro" id="IPR029149">
    <property type="entry name" value="Creatin/AminoP/Spt16_N"/>
</dbReference>
<dbReference type="GO" id="GO:0008235">
    <property type="term" value="F:metalloexopeptidase activity"/>
    <property type="evidence" value="ECO:0007669"/>
    <property type="project" value="UniProtKB-ARBA"/>
</dbReference>
<dbReference type="InterPro" id="IPR000994">
    <property type="entry name" value="Pept_M24"/>
</dbReference>
<dbReference type="PANTHER" id="PTHR46112">
    <property type="entry name" value="AMINOPEPTIDASE"/>
    <property type="match status" value="1"/>
</dbReference>
<dbReference type="PROSITE" id="PS00491">
    <property type="entry name" value="PROLINE_PEPTIDASE"/>
    <property type="match status" value="1"/>
</dbReference>
<dbReference type="EMBL" id="LDJR01000057">
    <property type="protein sequence ID" value="OAK68201.1"/>
    <property type="molecule type" value="Genomic_DNA"/>
</dbReference>
<proteinExistence type="inferred from homology"/>